<accession>A0A8H6LPV6</accession>
<sequence>MPTLLAPLVPLRTVLMDGDVTVSRDNTTTIFEAKELSLIERDSFSDLLREWCDARRATRANAQTFTADDQKSFFEKVFYLWISDDYMVAMPTLQEKKIQETSVPVGYFIENLPVTPSKRKRGQTFRTNPRRMARAPAYMSVKFEAGALGNDFKLYWKDEGGLAVSSEFVRFKEGVTKAQAVEAAIVNWDKCERARVEKFNTELIIALARMRFVRFAREGTARPPYSPQELRVNNRTIKCNLISDEFEEHYNIMKAVHEGLKGRKIGRPNHMII</sequence>
<gene>
    <name evidence="1" type="ORF">HZS61_009515</name>
</gene>
<protein>
    <submittedName>
        <fullName evidence="1">Uncharacterized protein</fullName>
    </submittedName>
</protein>
<organism evidence="1 2">
    <name type="scientific">Fusarium oxysporum f. sp. conglutinans</name>
    <dbReference type="NCBI Taxonomy" id="100902"/>
    <lineage>
        <taxon>Eukaryota</taxon>
        <taxon>Fungi</taxon>
        <taxon>Dikarya</taxon>
        <taxon>Ascomycota</taxon>
        <taxon>Pezizomycotina</taxon>
        <taxon>Sordariomycetes</taxon>
        <taxon>Hypocreomycetidae</taxon>
        <taxon>Hypocreales</taxon>
        <taxon>Nectriaceae</taxon>
        <taxon>Fusarium</taxon>
        <taxon>Fusarium oxysporum species complex</taxon>
    </lineage>
</organism>
<comment type="caution">
    <text evidence="1">The sequence shown here is derived from an EMBL/GenBank/DDBJ whole genome shotgun (WGS) entry which is preliminary data.</text>
</comment>
<dbReference type="Proteomes" id="UP000593570">
    <property type="component" value="Unassembled WGS sequence"/>
</dbReference>
<reference evidence="1 2" key="1">
    <citation type="journal article" date="2020" name="bioRxiv">
        <title>A chromosome-scale genome assembly for the Fusarium oxysporum strain Fo5176 to establish a model Arabidopsis-fungal pathosystem.</title>
        <authorList>
            <person name="Fokkens L."/>
            <person name="Guo L."/>
            <person name="Dora S."/>
            <person name="Wang B."/>
            <person name="Ye K."/>
            <person name="Sanchez-Rodriguez C."/>
            <person name="Croll D."/>
        </authorList>
    </citation>
    <scope>NUCLEOTIDE SEQUENCE [LARGE SCALE GENOMIC DNA]</scope>
    <source>
        <strain evidence="1 2">Fo5176</strain>
    </source>
</reference>
<evidence type="ECO:0000313" key="1">
    <source>
        <dbReference type="EMBL" id="KAF6526471.1"/>
    </source>
</evidence>
<evidence type="ECO:0000313" key="2">
    <source>
        <dbReference type="Proteomes" id="UP000593570"/>
    </source>
</evidence>
<proteinExistence type="predicted"/>
<name>A0A8H6LPV6_FUSOX</name>
<dbReference type="AlphaFoldDB" id="A0A8H6LPV6"/>
<dbReference type="EMBL" id="JACDXP010000003">
    <property type="protein sequence ID" value="KAF6526471.1"/>
    <property type="molecule type" value="Genomic_DNA"/>
</dbReference>